<dbReference type="AlphaFoldDB" id="A0A097EJH1"/>
<dbReference type="CDD" id="cd00829">
    <property type="entry name" value="SCP-x_thiolase"/>
    <property type="match status" value="1"/>
</dbReference>
<organism evidence="2 3">
    <name type="scientific">Sphingomonas taxi</name>
    <dbReference type="NCBI Taxonomy" id="1549858"/>
    <lineage>
        <taxon>Bacteria</taxon>
        <taxon>Pseudomonadati</taxon>
        <taxon>Pseudomonadota</taxon>
        <taxon>Alphaproteobacteria</taxon>
        <taxon>Sphingomonadales</taxon>
        <taxon>Sphingomonadaceae</taxon>
        <taxon>Sphingomonas</taxon>
    </lineage>
</organism>
<gene>
    <name evidence="2" type="ORF">MC45_16575</name>
</gene>
<dbReference type="EMBL" id="CP009571">
    <property type="protein sequence ID" value="AIT07714.1"/>
    <property type="molecule type" value="Genomic_DNA"/>
</dbReference>
<evidence type="ECO:0000313" key="3">
    <source>
        <dbReference type="Proteomes" id="UP000033200"/>
    </source>
</evidence>
<dbReference type="NCBIfam" id="NF006010">
    <property type="entry name" value="PRK08142.1"/>
    <property type="match status" value="1"/>
</dbReference>
<dbReference type="EC" id="2.3.1.9" evidence="2"/>
<dbReference type="InterPro" id="IPR016039">
    <property type="entry name" value="Thiolase-like"/>
</dbReference>
<protein>
    <submittedName>
        <fullName evidence="2">Acetyl-CoA acetyltransferase</fullName>
        <ecNumber evidence="2">2.3.1.9</ecNumber>
    </submittedName>
</protein>
<dbReference type="HOGENOM" id="CLU_035425_2_1_5"/>
<dbReference type="RefSeq" id="WP_038665546.1">
    <property type="nucleotide sequence ID" value="NZ_CP009571.1"/>
</dbReference>
<dbReference type="GO" id="GO:0003985">
    <property type="term" value="F:acetyl-CoA C-acetyltransferase activity"/>
    <property type="evidence" value="ECO:0007669"/>
    <property type="project" value="UniProtKB-EC"/>
</dbReference>
<dbReference type="STRING" id="1549858.MC45_16575"/>
<dbReference type="Pfam" id="PF22691">
    <property type="entry name" value="Thiolase_C_1"/>
    <property type="match status" value="1"/>
</dbReference>
<dbReference type="PANTHER" id="PTHR42870">
    <property type="entry name" value="ACETYL-COA C-ACETYLTRANSFERASE"/>
    <property type="match status" value="1"/>
</dbReference>
<dbReference type="Proteomes" id="UP000033200">
    <property type="component" value="Chromosome"/>
</dbReference>
<proteinExistence type="predicted"/>
<accession>A0A097EJH1</accession>
<dbReference type="eggNOG" id="COG0183">
    <property type="taxonomic scope" value="Bacteria"/>
</dbReference>
<evidence type="ECO:0000313" key="2">
    <source>
        <dbReference type="EMBL" id="AIT07714.1"/>
    </source>
</evidence>
<dbReference type="PANTHER" id="PTHR42870:SF1">
    <property type="entry name" value="NON-SPECIFIC LIPID-TRANSFER PROTEIN-LIKE 2"/>
    <property type="match status" value="1"/>
</dbReference>
<feature type="domain" description="Thiolase C-terminal" evidence="1">
    <location>
        <begin position="246"/>
        <end position="374"/>
    </location>
</feature>
<evidence type="ECO:0000259" key="1">
    <source>
        <dbReference type="Pfam" id="PF22691"/>
    </source>
</evidence>
<keyword evidence="3" id="KW-1185">Reference proteome</keyword>
<dbReference type="SUPFAM" id="SSF53901">
    <property type="entry name" value="Thiolase-like"/>
    <property type="match status" value="2"/>
</dbReference>
<keyword evidence="2" id="KW-0012">Acyltransferase</keyword>
<dbReference type="InterPro" id="IPR055140">
    <property type="entry name" value="Thiolase_C_2"/>
</dbReference>
<sequence>MSIRGKAHIAGVFEHPGRDLPDHSVQQIHAECAIGALADAGLSIRDVDGYFSTGQLGFGGVSLTEYLGLAPRYVDATFVGGSSYLSHVGHAAAAIAAGKCRVALITQGAKVRGVIRGNKHTADTPEFPFETVYGETNAGIYALAARRHMHDYGTTAAQLAAAKVTASEYAQHNPAALLRKLVTVDDVVHSPMIADPLHRLDCCVVTDGGGAIVVVAPEIARSLQRRSVTVLGHGEAIRHGGRGAIDFTSTGATISGPSALAEAGVALADIDYASIYDSFTITVIMTLEDLGFCKKGEGGAFVASGALRRDGAIPVNTDGGGLCNNHPGYQGGMVKIVEAVRQLRGEAHAETQVRDCELAIAHGTGGGMSRQASVSLILGREDA</sequence>
<dbReference type="KEGG" id="stax:MC45_16575"/>
<reference evidence="2 3" key="1">
    <citation type="submission" date="2014-09" db="EMBL/GenBank/DDBJ databases">
        <title>Using Illumina technology Improving SMRT sequencing Genome Assembly by RASTools.</title>
        <authorList>
            <person name="Zhou Y."/>
            <person name="Ma T."/>
            <person name="Liu T."/>
        </authorList>
    </citation>
    <scope>NUCLEOTIDE SEQUENCE [LARGE SCALE GENOMIC DNA]</scope>
    <source>
        <strain evidence="2 3">ATCC 55669</strain>
    </source>
</reference>
<keyword evidence="2" id="KW-0808">Transferase</keyword>
<name>A0A097EJH1_9SPHN</name>
<dbReference type="Gene3D" id="3.40.47.10">
    <property type="match status" value="1"/>
</dbReference>